<protein>
    <recommendedName>
        <fullName evidence="3">START domain-containing protein</fullName>
    </recommendedName>
</protein>
<sequence>MSLCSKKQQQPPKMLSARRKLKLVCERYGLDYADLAQHSDVLGLDIQGIERDCQRIHEMLDELYNNKGWTVSHESEVKVTYRHIKGEPYHSVRLEAVLEAPIEHVLALAAEYDLTKMWNSFMKASDILYAELPFLTCIYGSLWTPVVTFDACVKAEGYDLGEEDRSLLISLTNMTEEEIARIGVLPDGHERRRRAIIGTGSCFRVEALPPTAGTPTTLLFNGRPRTRGMVMGHLNPRLPYVPAFLVNFVLKVASPVIFKMMKKAVAELFQDPSGLFCQRMKAKPEVYAATQARTKALMKKFYGVDDYAPALTRSSPAGKLTSGEKD</sequence>
<keyword evidence="2" id="KW-1185">Reference proteome</keyword>
<evidence type="ECO:0000313" key="1">
    <source>
        <dbReference type="EMBL" id="EIE25652.1"/>
    </source>
</evidence>
<dbReference type="SUPFAM" id="SSF55961">
    <property type="entry name" value="Bet v1-like"/>
    <property type="match status" value="1"/>
</dbReference>
<accession>I0Z4T3</accession>
<dbReference type="EMBL" id="AGSI01000003">
    <property type="protein sequence ID" value="EIE25652.1"/>
    <property type="molecule type" value="Genomic_DNA"/>
</dbReference>
<dbReference type="KEGG" id="csl:COCSUDRAFT_60664"/>
<dbReference type="eggNOG" id="ENOG502SBCB">
    <property type="taxonomic scope" value="Eukaryota"/>
</dbReference>
<dbReference type="GeneID" id="17043646"/>
<evidence type="ECO:0008006" key="3">
    <source>
        <dbReference type="Google" id="ProtNLM"/>
    </source>
</evidence>
<dbReference type="Gene3D" id="3.30.530.20">
    <property type="match status" value="1"/>
</dbReference>
<comment type="caution">
    <text evidence="1">The sequence shown here is derived from an EMBL/GenBank/DDBJ whole genome shotgun (WGS) entry which is preliminary data.</text>
</comment>
<organism evidence="1 2">
    <name type="scientific">Coccomyxa subellipsoidea (strain C-169)</name>
    <name type="common">Green microalga</name>
    <dbReference type="NCBI Taxonomy" id="574566"/>
    <lineage>
        <taxon>Eukaryota</taxon>
        <taxon>Viridiplantae</taxon>
        <taxon>Chlorophyta</taxon>
        <taxon>core chlorophytes</taxon>
        <taxon>Trebouxiophyceae</taxon>
        <taxon>Trebouxiophyceae incertae sedis</taxon>
        <taxon>Coccomyxaceae</taxon>
        <taxon>Coccomyxa</taxon>
        <taxon>Coccomyxa subellipsoidea</taxon>
    </lineage>
</organism>
<dbReference type="InterPro" id="IPR023393">
    <property type="entry name" value="START-like_dom_sf"/>
</dbReference>
<name>I0Z4T3_COCSC</name>
<dbReference type="Proteomes" id="UP000007264">
    <property type="component" value="Unassembled WGS sequence"/>
</dbReference>
<evidence type="ECO:0000313" key="2">
    <source>
        <dbReference type="Proteomes" id="UP000007264"/>
    </source>
</evidence>
<dbReference type="OrthoDB" id="510557at2759"/>
<dbReference type="RefSeq" id="XP_005650196.1">
    <property type="nucleotide sequence ID" value="XM_005650139.1"/>
</dbReference>
<gene>
    <name evidence="1" type="ORF">COCSUDRAFT_60664</name>
</gene>
<reference evidence="1 2" key="1">
    <citation type="journal article" date="2012" name="Genome Biol.">
        <title>The genome of the polar eukaryotic microalga coccomyxa subellipsoidea reveals traits of cold adaptation.</title>
        <authorList>
            <person name="Blanc G."/>
            <person name="Agarkova I."/>
            <person name="Grimwood J."/>
            <person name="Kuo A."/>
            <person name="Brueggeman A."/>
            <person name="Dunigan D."/>
            <person name="Gurnon J."/>
            <person name="Ladunga I."/>
            <person name="Lindquist E."/>
            <person name="Lucas S."/>
            <person name="Pangilinan J."/>
            <person name="Proschold T."/>
            <person name="Salamov A."/>
            <person name="Schmutz J."/>
            <person name="Weeks D."/>
            <person name="Yamada T."/>
            <person name="Claverie J.M."/>
            <person name="Grigoriev I."/>
            <person name="Van Etten J."/>
            <person name="Lomsadze A."/>
            <person name="Borodovsky M."/>
        </authorList>
    </citation>
    <scope>NUCLEOTIDE SEQUENCE [LARGE SCALE GENOMIC DNA]</scope>
    <source>
        <strain evidence="1 2">C-169</strain>
    </source>
</reference>
<dbReference type="STRING" id="574566.I0Z4T3"/>
<dbReference type="AlphaFoldDB" id="I0Z4T3"/>
<proteinExistence type="predicted"/>